<proteinExistence type="predicted"/>
<gene>
    <name evidence="1" type="ORF">EG352_01515</name>
</gene>
<dbReference type="EMBL" id="CP033930">
    <property type="protein sequence ID" value="AZB16542.1"/>
    <property type="molecule type" value="Genomic_DNA"/>
</dbReference>
<evidence type="ECO:0000313" key="1">
    <source>
        <dbReference type="EMBL" id="AZB16542.1"/>
    </source>
</evidence>
<accession>A0AAD1DUT4</accession>
<sequence>MDDGGGNQYNIKWNACCKTYVKMTIMKIPTLVMAGLLAVGVSAQTTKPAGQSKKPVKKVKKIVNPEAPGKPKPATPKAVVKKDTLVRAPFNCPACGMG</sequence>
<protein>
    <submittedName>
        <fullName evidence="1">Uncharacterized protein</fullName>
    </submittedName>
</protein>
<organism evidence="1 2">
    <name type="scientific">Chryseobacterium indologenes</name>
    <name type="common">Flavobacterium indologenes</name>
    <dbReference type="NCBI Taxonomy" id="253"/>
    <lineage>
        <taxon>Bacteria</taxon>
        <taxon>Pseudomonadati</taxon>
        <taxon>Bacteroidota</taxon>
        <taxon>Flavobacteriia</taxon>
        <taxon>Flavobacteriales</taxon>
        <taxon>Weeksellaceae</taxon>
        <taxon>Chryseobacterium group</taxon>
        <taxon>Chryseobacterium</taxon>
    </lineage>
</organism>
<name>A0AAD1DUT4_CHRID</name>
<dbReference type="AlphaFoldDB" id="A0AAD1DUT4"/>
<dbReference type="Proteomes" id="UP000269015">
    <property type="component" value="Chromosome"/>
</dbReference>
<reference evidence="1 2" key="1">
    <citation type="submission" date="2018-11" db="EMBL/GenBank/DDBJ databases">
        <title>Proposal to divide the Flavobacteriaceae and reorganize its genera based on Amino Acid Identity values calculated from whole genome sequences.</title>
        <authorList>
            <person name="Nicholson A.C."/>
            <person name="Gulvik C.A."/>
            <person name="Whitney A.M."/>
            <person name="Humrighouse B.W."/>
            <person name="Bell M."/>
            <person name="Holmes B."/>
            <person name="Steigerwalt A.G."/>
            <person name="Villarma A."/>
            <person name="Sheth M."/>
            <person name="Batra D."/>
            <person name="Pryor J."/>
            <person name="Bernardet J.-F."/>
            <person name="Hugo C."/>
            <person name="Kampfer P."/>
            <person name="Newman J."/>
            <person name="McQuiston J.R."/>
        </authorList>
    </citation>
    <scope>NUCLEOTIDE SEQUENCE [LARGE SCALE GENOMIC DNA]</scope>
    <source>
        <strain evidence="1 2">H5559</strain>
    </source>
</reference>
<evidence type="ECO:0000313" key="2">
    <source>
        <dbReference type="Proteomes" id="UP000269015"/>
    </source>
</evidence>